<reference evidence="1 2" key="1">
    <citation type="submission" date="2005-09" db="EMBL/GenBank/DDBJ databases">
        <authorList>
            <person name="Mural R.J."/>
            <person name="Li P.W."/>
            <person name="Adams M.D."/>
            <person name="Amanatides P.G."/>
            <person name="Baden-Tillson H."/>
            <person name="Barnstead M."/>
            <person name="Chin S.H."/>
            <person name="Dew I."/>
            <person name="Evans C.A."/>
            <person name="Ferriera S."/>
            <person name="Flanigan M."/>
            <person name="Fosler C."/>
            <person name="Glodek A."/>
            <person name="Gu Z."/>
            <person name="Holt R.A."/>
            <person name="Jennings D."/>
            <person name="Kraft C.L."/>
            <person name="Lu F."/>
            <person name="Nguyen T."/>
            <person name="Nusskern D.R."/>
            <person name="Pfannkoch C.M."/>
            <person name="Sitter C."/>
            <person name="Sutton G.G."/>
            <person name="Venter J.C."/>
            <person name="Wang Z."/>
            <person name="Woodage T."/>
            <person name="Zheng X.H."/>
            <person name="Zhong F."/>
        </authorList>
    </citation>
    <scope>NUCLEOTIDE SEQUENCE [LARGE SCALE GENOMIC DNA]</scope>
    <source>
        <strain>BN</strain>
        <strain evidence="2">Sprague-Dawley</strain>
    </source>
</reference>
<evidence type="ECO:0000313" key="1">
    <source>
        <dbReference type="EMBL" id="EDM07580.1"/>
    </source>
</evidence>
<name>A6JAF4_RAT</name>
<proteinExistence type="predicted"/>
<accession>A6JAF4</accession>
<sequence length="50" mass="5536">MVIMGSGMVKNLSSVTKVKTGNSRLEPFWTAAHVRSQPRKRVSEDTFTLG</sequence>
<evidence type="ECO:0000313" key="2">
    <source>
        <dbReference type="Proteomes" id="UP000234681"/>
    </source>
</evidence>
<gene>
    <name evidence="1" type="ORF">rCG_54433</name>
</gene>
<organism evidence="1 2">
    <name type="scientific">Rattus norvegicus</name>
    <name type="common">Rat</name>
    <dbReference type="NCBI Taxonomy" id="10116"/>
    <lineage>
        <taxon>Eukaryota</taxon>
        <taxon>Metazoa</taxon>
        <taxon>Chordata</taxon>
        <taxon>Craniata</taxon>
        <taxon>Vertebrata</taxon>
        <taxon>Euteleostomi</taxon>
        <taxon>Mammalia</taxon>
        <taxon>Eutheria</taxon>
        <taxon>Euarchontoglires</taxon>
        <taxon>Glires</taxon>
        <taxon>Rodentia</taxon>
        <taxon>Myomorpha</taxon>
        <taxon>Muroidea</taxon>
        <taxon>Muridae</taxon>
        <taxon>Murinae</taxon>
        <taxon>Rattus</taxon>
    </lineage>
</organism>
<protein>
    <submittedName>
        <fullName evidence="1">RCG54433</fullName>
    </submittedName>
</protein>
<dbReference type="Proteomes" id="UP000234681">
    <property type="component" value="Chromosome 1"/>
</dbReference>
<dbReference type="AlphaFoldDB" id="A6JAF4"/>
<dbReference type="EMBL" id="CH473979">
    <property type="protein sequence ID" value="EDM07580.1"/>
    <property type="molecule type" value="Genomic_DNA"/>
</dbReference>